<dbReference type="SUPFAM" id="SSF54523">
    <property type="entry name" value="Pili subunits"/>
    <property type="match status" value="1"/>
</dbReference>
<evidence type="ECO:0000259" key="11">
    <source>
        <dbReference type="Pfam" id="PF12019"/>
    </source>
</evidence>
<name>A0A1Q9AIB1_9HYPH</name>
<keyword evidence="8" id="KW-0472">Membrane</keyword>
<dbReference type="AlphaFoldDB" id="A0A1Q9AIB1"/>
<organism evidence="12 13">
    <name type="scientific">Xaviernesmea rhizosphaerae</name>
    <dbReference type="NCBI Taxonomy" id="1672749"/>
    <lineage>
        <taxon>Bacteria</taxon>
        <taxon>Pseudomonadati</taxon>
        <taxon>Pseudomonadota</taxon>
        <taxon>Alphaproteobacteria</taxon>
        <taxon>Hyphomicrobiales</taxon>
        <taxon>Rhizobiaceae</taxon>
        <taxon>Rhizobium/Agrobacterium group</taxon>
        <taxon>Xaviernesmea</taxon>
    </lineage>
</organism>
<evidence type="ECO:0000256" key="9">
    <source>
        <dbReference type="ARBA" id="ARBA00025772"/>
    </source>
</evidence>
<dbReference type="STRING" id="1672749.BJF92_14305"/>
<sequence>MLEVVLALVVLGLLATLGLPFVRPQSGTAALRAQAQQIAALLRAERNAAIASGTAATVLVDQKGGSIRSGQSSGVIVLPKAVSLRLSPANAAGIRFDPDGQSSGGQVLLQSGRETVEIEVSAPTALVRIKEAADARR</sequence>
<keyword evidence="7" id="KW-1133">Transmembrane helix</keyword>
<dbReference type="GO" id="GO:0015627">
    <property type="term" value="C:type II protein secretion system complex"/>
    <property type="evidence" value="ECO:0007669"/>
    <property type="project" value="InterPro"/>
</dbReference>
<evidence type="ECO:0000256" key="2">
    <source>
        <dbReference type="ARBA" id="ARBA00021549"/>
    </source>
</evidence>
<evidence type="ECO:0000256" key="4">
    <source>
        <dbReference type="ARBA" id="ARBA00022481"/>
    </source>
</evidence>
<dbReference type="InterPro" id="IPR045584">
    <property type="entry name" value="Pilin-like"/>
</dbReference>
<dbReference type="GO" id="GO:0005886">
    <property type="term" value="C:plasma membrane"/>
    <property type="evidence" value="ECO:0007669"/>
    <property type="project" value="UniProtKB-SubCell"/>
</dbReference>
<gene>
    <name evidence="12" type="ORF">BJF92_14305</name>
</gene>
<reference evidence="12 13" key="1">
    <citation type="submission" date="2016-09" db="EMBL/GenBank/DDBJ databases">
        <title>Rhizobium sp. nov., a novel species isolated from the rice rhizosphere.</title>
        <authorList>
            <person name="Zhao J."/>
            <person name="Zhang X."/>
        </authorList>
    </citation>
    <scope>NUCLEOTIDE SEQUENCE [LARGE SCALE GENOMIC DNA]</scope>
    <source>
        <strain evidence="12 13">MH17</strain>
    </source>
</reference>
<keyword evidence="5" id="KW-0997">Cell inner membrane</keyword>
<dbReference type="InterPro" id="IPR022346">
    <property type="entry name" value="T2SS_GspH"/>
</dbReference>
<evidence type="ECO:0000256" key="10">
    <source>
        <dbReference type="ARBA" id="ARBA00030775"/>
    </source>
</evidence>
<keyword evidence="4" id="KW-0488">Methylation</keyword>
<evidence type="ECO:0000313" key="12">
    <source>
        <dbReference type="EMBL" id="OLP54954.1"/>
    </source>
</evidence>
<comment type="similarity">
    <text evidence="9">Belongs to the GSP H family.</text>
</comment>
<dbReference type="Pfam" id="PF12019">
    <property type="entry name" value="GspH"/>
    <property type="match status" value="1"/>
</dbReference>
<evidence type="ECO:0000256" key="3">
    <source>
        <dbReference type="ARBA" id="ARBA00022475"/>
    </source>
</evidence>
<feature type="domain" description="General secretion pathway GspH" evidence="11">
    <location>
        <begin position="34"/>
        <end position="121"/>
    </location>
</feature>
<dbReference type="EMBL" id="MKIO01000031">
    <property type="protein sequence ID" value="OLP54954.1"/>
    <property type="molecule type" value="Genomic_DNA"/>
</dbReference>
<evidence type="ECO:0000256" key="7">
    <source>
        <dbReference type="ARBA" id="ARBA00022989"/>
    </source>
</evidence>
<dbReference type="Proteomes" id="UP000186143">
    <property type="component" value="Unassembled WGS sequence"/>
</dbReference>
<comment type="caution">
    <text evidence="12">The sequence shown here is derived from an EMBL/GenBank/DDBJ whole genome shotgun (WGS) entry which is preliminary data.</text>
</comment>
<keyword evidence="3" id="KW-1003">Cell membrane</keyword>
<evidence type="ECO:0000256" key="5">
    <source>
        <dbReference type="ARBA" id="ARBA00022519"/>
    </source>
</evidence>
<accession>A0A1Q9AIB1</accession>
<evidence type="ECO:0000256" key="6">
    <source>
        <dbReference type="ARBA" id="ARBA00022692"/>
    </source>
</evidence>
<evidence type="ECO:0000256" key="8">
    <source>
        <dbReference type="ARBA" id="ARBA00023136"/>
    </source>
</evidence>
<evidence type="ECO:0000256" key="1">
    <source>
        <dbReference type="ARBA" id="ARBA00004377"/>
    </source>
</evidence>
<comment type="subcellular location">
    <subcellularLocation>
        <location evidence="1">Cell inner membrane</location>
        <topology evidence="1">Single-pass membrane protein</topology>
    </subcellularLocation>
</comment>
<proteinExistence type="inferred from homology"/>
<protein>
    <recommendedName>
        <fullName evidence="2">Type II secretion system protein H</fullName>
    </recommendedName>
    <alternativeName>
        <fullName evidence="10">General secretion pathway protein H</fullName>
    </alternativeName>
</protein>
<keyword evidence="6" id="KW-0812">Transmembrane</keyword>
<dbReference type="GO" id="GO:0015628">
    <property type="term" value="P:protein secretion by the type II secretion system"/>
    <property type="evidence" value="ECO:0007669"/>
    <property type="project" value="InterPro"/>
</dbReference>
<evidence type="ECO:0000313" key="13">
    <source>
        <dbReference type="Proteomes" id="UP000186143"/>
    </source>
</evidence>